<proteinExistence type="predicted"/>
<accession>A0ABV5UNV5</accession>
<organism evidence="1 2">
    <name type="scientific">Arthrobacter methylotrophus</name>
    <dbReference type="NCBI Taxonomy" id="121291"/>
    <lineage>
        <taxon>Bacteria</taxon>
        <taxon>Bacillati</taxon>
        <taxon>Actinomycetota</taxon>
        <taxon>Actinomycetes</taxon>
        <taxon>Micrococcales</taxon>
        <taxon>Micrococcaceae</taxon>
        <taxon>Arthrobacter</taxon>
    </lineage>
</organism>
<dbReference type="EMBL" id="JBHMBH010000019">
    <property type="protein sequence ID" value="MFB9714195.1"/>
    <property type="molecule type" value="Genomic_DNA"/>
</dbReference>
<reference evidence="1 2" key="1">
    <citation type="submission" date="2024-09" db="EMBL/GenBank/DDBJ databases">
        <authorList>
            <person name="Sun Q."/>
            <person name="Mori K."/>
        </authorList>
    </citation>
    <scope>NUCLEOTIDE SEQUENCE [LARGE SCALE GENOMIC DNA]</scope>
    <source>
        <strain evidence="1 2">JCM 13519</strain>
    </source>
</reference>
<dbReference type="RefSeq" id="WP_345043805.1">
    <property type="nucleotide sequence ID" value="NZ_BAABED010000001.1"/>
</dbReference>
<keyword evidence="2" id="KW-1185">Reference proteome</keyword>
<dbReference type="Proteomes" id="UP001589536">
    <property type="component" value="Unassembled WGS sequence"/>
</dbReference>
<gene>
    <name evidence="1" type="ORF">ACFFPI_08495</name>
</gene>
<evidence type="ECO:0000313" key="1">
    <source>
        <dbReference type="EMBL" id="MFB9714195.1"/>
    </source>
</evidence>
<sequence>MNENAGVIRLDTLNQSEHWVDRHGEQHTLSHMDRNYLTNVLWHLRKMAPSLYERELWRRSELVFIAGFDPVEFPDLEYPRSEDSAEEWLNNTLLIKAITVLLDGN</sequence>
<name>A0ABV5UNV5_9MICC</name>
<protein>
    <submittedName>
        <fullName evidence="1">Uncharacterized protein</fullName>
    </submittedName>
</protein>
<evidence type="ECO:0000313" key="2">
    <source>
        <dbReference type="Proteomes" id="UP001589536"/>
    </source>
</evidence>
<comment type="caution">
    <text evidence="1">The sequence shown here is derived from an EMBL/GenBank/DDBJ whole genome shotgun (WGS) entry which is preliminary data.</text>
</comment>